<keyword evidence="1" id="KW-0732">Signal</keyword>
<reference evidence="2" key="1">
    <citation type="submission" date="2022-03" db="EMBL/GenBank/DDBJ databases">
        <title>Identification of a novel bacterium isolated from mangrove sediments.</title>
        <authorList>
            <person name="Pan X."/>
        </authorList>
    </citation>
    <scope>NUCLEOTIDE SEQUENCE</scope>
    <source>
        <strain evidence="2">B1949</strain>
    </source>
</reference>
<dbReference type="InterPro" id="IPR007497">
    <property type="entry name" value="SIMPL/DUF541"/>
</dbReference>
<sequence length="258" mass="27090">MQRTMVSMALAGAVGLSVAAAAQARDTPQDEPSARILVSARGSVETPPDLAIVTYTLHGEGQTSDAALTHLQQRATAIEGALARFLKAKPDLHTGDLSIRAVRGEKCTLTTYGPARLSTDACAIQGYVADLAMTLRTDRVDQAGTLTGLIGRHEGLNPRIVRFELSDTSAAQREAMRKALGDAHEQADLIAQGTGAKLGPVLRIQDANYREVKRPMIEPARAAPPPPAPPAPPAVAIALRPAPITTSVQISVAYALAN</sequence>
<dbReference type="InterPro" id="IPR052022">
    <property type="entry name" value="26kDa_periplasmic_antigen"/>
</dbReference>
<dbReference type="Proteomes" id="UP001162881">
    <property type="component" value="Unassembled WGS sequence"/>
</dbReference>
<name>A0ABT0B8Y7_9SPHN</name>
<proteinExistence type="predicted"/>
<dbReference type="EMBL" id="JALHLF010000003">
    <property type="protein sequence ID" value="MCJ2181389.1"/>
    <property type="molecule type" value="Genomic_DNA"/>
</dbReference>
<evidence type="ECO:0000313" key="2">
    <source>
        <dbReference type="EMBL" id="MCJ2181389.1"/>
    </source>
</evidence>
<organism evidence="2 3">
    <name type="scientific">Novosphingobium organovorum</name>
    <dbReference type="NCBI Taxonomy" id="2930092"/>
    <lineage>
        <taxon>Bacteria</taxon>
        <taxon>Pseudomonadati</taxon>
        <taxon>Pseudomonadota</taxon>
        <taxon>Alphaproteobacteria</taxon>
        <taxon>Sphingomonadales</taxon>
        <taxon>Sphingomonadaceae</taxon>
        <taxon>Novosphingobium</taxon>
    </lineage>
</organism>
<keyword evidence="3" id="KW-1185">Reference proteome</keyword>
<dbReference type="Gene3D" id="3.30.110.170">
    <property type="entry name" value="Protein of unknown function (DUF541), domain 1"/>
    <property type="match status" value="1"/>
</dbReference>
<dbReference type="PANTHER" id="PTHR34387">
    <property type="entry name" value="SLR1258 PROTEIN"/>
    <property type="match status" value="1"/>
</dbReference>
<evidence type="ECO:0000313" key="3">
    <source>
        <dbReference type="Proteomes" id="UP001162881"/>
    </source>
</evidence>
<comment type="caution">
    <text evidence="2">The sequence shown here is derived from an EMBL/GenBank/DDBJ whole genome shotgun (WGS) entry which is preliminary data.</text>
</comment>
<evidence type="ECO:0000256" key="1">
    <source>
        <dbReference type="SAM" id="SignalP"/>
    </source>
</evidence>
<dbReference type="Gene3D" id="3.30.70.2970">
    <property type="entry name" value="Protein of unknown function (DUF541), domain 2"/>
    <property type="match status" value="1"/>
</dbReference>
<dbReference type="Pfam" id="PF04402">
    <property type="entry name" value="SIMPL"/>
    <property type="match status" value="1"/>
</dbReference>
<feature type="signal peptide" evidence="1">
    <location>
        <begin position="1"/>
        <end position="24"/>
    </location>
</feature>
<protein>
    <submittedName>
        <fullName evidence="2">SIMPL domain-containing protein</fullName>
    </submittedName>
</protein>
<feature type="chain" id="PRO_5045561957" evidence="1">
    <location>
        <begin position="25"/>
        <end position="258"/>
    </location>
</feature>
<gene>
    <name evidence="2" type="ORF">MTR62_01510</name>
</gene>
<dbReference type="PANTHER" id="PTHR34387:SF1">
    <property type="entry name" value="PERIPLASMIC IMMUNOGENIC PROTEIN"/>
    <property type="match status" value="1"/>
</dbReference>
<dbReference type="RefSeq" id="WP_244016508.1">
    <property type="nucleotide sequence ID" value="NZ_JALHLF010000003.1"/>
</dbReference>
<accession>A0ABT0B8Y7</accession>